<proteinExistence type="predicted"/>
<accession>A0A1T3CIB7</accession>
<dbReference type="SUPFAM" id="SSF54427">
    <property type="entry name" value="NTF2-like"/>
    <property type="match status" value="1"/>
</dbReference>
<reference evidence="1 2" key="1">
    <citation type="submission" date="2016-04" db="EMBL/GenBank/DDBJ databases">
        <title>Multiple horizontal gene transfer events from other fungi enriched the ability of the initially mycotrophic fungus Trichoderma (Ascomycota) to feed on dead plant biomass.</title>
        <authorList>
            <person name="Atanasova L."/>
            <person name="Chenthamara K."/>
            <person name="Zhang J."/>
            <person name="Grujic M."/>
            <person name="Henrissat B."/>
            <person name="Kuo A."/>
            <person name="Aertz A."/>
            <person name="Salamov A."/>
            <person name="Lipzen A."/>
            <person name="Labutti K."/>
            <person name="Barry K."/>
            <person name="Miao Y."/>
            <person name="Rahimi M.J."/>
            <person name="Shen Q."/>
            <person name="Grigoriev I.V."/>
            <person name="Kubicek C.P."/>
            <person name="Druzhinina I.S."/>
        </authorList>
    </citation>
    <scope>NUCLEOTIDE SEQUENCE [LARGE SCALE GENOMIC DNA]</scope>
    <source>
        <strain evidence="1 2">NJAU 4742</strain>
    </source>
</reference>
<comment type="caution">
    <text evidence="1">The sequence shown here is derived from an EMBL/GenBank/DDBJ whole genome shotgun (WGS) entry which is preliminary data.</text>
</comment>
<dbReference type="InterPro" id="IPR032710">
    <property type="entry name" value="NTF2-like_dom_sf"/>
</dbReference>
<dbReference type="AlphaFoldDB" id="A0A1T3CIB7"/>
<dbReference type="Proteomes" id="UP000191004">
    <property type="component" value="Unassembled WGS sequence"/>
</dbReference>
<dbReference type="Gene3D" id="3.10.450.50">
    <property type="match status" value="1"/>
</dbReference>
<dbReference type="EMBL" id="LVVK01000017">
    <property type="protein sequence ID" value="OPB40741.1"/>
    <property type="molecule type" value="Genomic_DNA"/>
</dbReference>
<evidence type="ECO:0000313" key="1">
    <source>
        <dbReference type="EMBL" id="OPB40741.1"/>
    </source>
</evidence>
<organism evidence="1 2">
    <name type="scientific">Trichoderma guizhouense</name>
    <dbReference type="NCBI Taxonomy" id="1491466"/>
    <lineage>
        <taxon>Eukaryota</taxon>
        <taxon>Fungi</taxon>
        <taxon>Dikarya</taxon>
        <taxon>Ascomycota</taxon>
        <taxon>Pezizomycotina</taxon>
        <taxon>Sordariomycetes</taxon>
        <taxon>Hypocreomycetidae</taxon>
        <taxon>Hypocreales</taxon>
        <taxon>Hypocreaceae</taxon>
        <taxon>Trichoderma</taxon>
    </lineage>
</organism>
<gene>
    <name evidence="1" type="ORF">A0O28_0008220</name>
</gene>
<evidence type="ECO:0000313" key="2">
    <source>
        <dbReference type="Proteomes" id="UP000191004"/>
    </source>
</evidence>
<name>A0A1T3CIB7_9HYPO</name>
<evidence type="ECO:0008006" key="3">
    <source>
        <dbReference type="Google" id="ProtNLM"/>
    </source>
</evidence>
<sequence>MTAIISPSRAVSLVKATTFDFFNERNDTIRRSLIQEHWRPDITCHTPFGDFKGYEAMGELWNALHADEKSEWIFKPRGDLWLNGDVIMQSWTYGTADGMPGMAGWDVIILDGDGLVKDLYAMIEGVHTHEFAL</sequence>
<keyword evidence="2" id="KW-1185">Reference proteome</keyword>
<protein>
    <recommendedName>
        <fullName evidence="3">SnoaL-like domain-containing protein</fullName>
    </recommendedName>
</protein>